<name>A0A6L5Y4C0_9FIRM</name>
<reference evidence="3 4" key="1">
    <citation type="submission" date="2019-08" db="EMBL/GenBank/DDBJ databases">
        <title>In-depth cultivation of the pig gut microbiome towards novel bacterial diversity and tailored functional studies.</title>
        <authorList>
            <person name="Wylensek D."/>
            <person name="Hitch T.C.A."/>
            <person name="Clavel T."/>
        </authorList>
    </citation>
    <scope>NUCLEOTIDE SEQUENCE [LARGE SCALE GENOMIC DNA]</scope>
    <source>
        <strain evidence="3 4">WCA-MUC-591-APC-3H</strain>
    </source>
</reference>
<dbReference type="EMBL" id="VUMZ01000003">
    <property type="protein sequence ID" value="MST51453.1"/>
    <property type="molecule type" value="Genomic_DNA"/>
</dbReference>
<dbReference type="RefSeq" id="WP_154573931.1">
    <property type="nucleotide sequence ID" value="NZ_JAXDTB010000002.1"/>
</dbReference>
<protein>
    <submittedName>
        <fullName evidence="3">GIY-YIG nuclease family protein</fullName>
    </submittedName>
</protein>
<dbReference type="InterPro" id="IPR000305">
    <property type="entry name" value="GIY-YIG_endonuc"/>
</dbReference>
<dbReference type="Proteomes" id="UP000474676">
    <property type="component" value="Unassembled WGS sequence"/>
</dbReference>
<feature type="domain" description="GIY-YIG" evidence="2">
    <location>
        <begin position="1"/>
        <end position="75"/>
    </location>
</feature>
<dbReference type="GeneID" id="303114443"/>
<dbReference type="CDD" id="cd10456">
    <property type="entry name" value="GIY-YIG_UPF0213"/>
    <property type="match status" value="1"/>
</dbReference>
<gene>
    <name evidence="3" type="ORF">FYJ64_03825</name>
</gene>
<dbReference type="Gene3D" id="3.40.1440.10">
    <property type="entry name" value="GIY-YIG endonuclease"/>
    <property type="match status" value="1"/>
</dbReference>
<organism evidence="3 4">
    <name type="scientific">Hornefia butyriciproducens</name>
    <dbReference type="NCBI Taxonomy" id="2652293"/>
    <lineage>
        <taxon>Bacteria</taxon>
        <taxon>Bacillati</taxon>
        <taxon>Bacillota</taxon>
        <taxon>Clostridia</taxon>
        <taxon>Peptostreptococcales</taxon>
        <taxon>Anaerovoracaceae</taxon>
        <taxon>Hornefia</taxon>
    </lineage>
</organism>
<dbReference type="PANTHER" id="PTHR34477">
    <property type="entry name" value="UPF0213 PROTEIN YHBQ"/>
    <property type="match status" value="1"/>
</dbReference>
<comment type="similarity">
    <text evidence="1">Belongs to the UPF0213 family.</text>
</comment>
<proteinExistence type="inferred from homology"/>
<keyword evidence="4" id="KW-1185">Reference proteome</keyword>
<comment type="caution">
    <text evidence="3">The sequence shown here is derived from an EMBL/GenBank/DDBJ whole genome shotgun (WGS) entry which is preliminary data.</text>
</comment>
<evidence type="ECO:0000313" key="3">
    <source>
        <dbReference type="EMBL" id="MST51453.1"/>
    </source>
</evidence>
<dbReference type="SMART" id="SM00465">
    <property type="entry name" value="GIYc"/>
    <property type="match status" value="1"/>
</dbReference>
<dbReference type="InterPro" id="IPR035901">
    <property type="entry name" value="GIY-YIG_endonuc_sf"/>
</dbReference>
<dbReference type="PROSITE" id="PS50164">
    <property type="entry name" value="GIY_YIG"/>
    <property type="match status" value="1"/>
</dbReference>
<dbReference type="InterPro" id="IPR050190">
    <property type="entry name" value="UPF0213_domain"/>
</dbReference>
<dbReference type="PANTHER" id="PTHR34477:SF1">
    <property type="entry name" value="UPF0213 PROTEIN YHBQ"/>
    <property type="match status" value="1"/>
</dbReference>
<evidence type="ECO:0000259" key="2">
    <source>
        <dbReference type="PROSITE" id="PS50164"/>
    </source>
</evidence>
<dbReference type="AlphaFoldDB" id="A0A6L5Y4C0"/>
<evidence type="ECO:0000256" key="1">
    <source>
        <dbReference type="ARBA" id="ARBA00007435"/>
    </source>
</evidence>
<accession>A0A6L5Y4C0</accession>
<sequence length="81" mass="9529">MNYTYILRCGDGSLYTGWTNNLEKRLEAHNAGRGGRYTRSRLPVKLVYYESFDTKNEAMRREAAIKKLTRQEKEKLIKGIR</sequence>
<dbReference type="Pfam" id="PF01541">
    <property type="entry name" value="GIY-YIG"/>
    <property type="match status" value="1"/>
</dbReference>
<dbReference type="SUPFAM" id="SSF82771">
    <property type="entry name" value="GIY-YIG endonuclease"/>
    <property type="match status" value="1"/>
</dbReference>
<evidence type="ECO:0000313" key="4">
    <source>
        <dbReference type="Proteomes" id="UP000474676"/>
    </source>
</evidence>